<evidence type="ECO:0000256" key="7">
    <source>
        <dbReference type="ARBA" id="ARBA00022833"/>
    </source>
</evidence>
<dbReference type="Gene3D" id="3.30.1600.10">
    <property type="entry name" value="SIR2/SIRT2 'Small Domain"/>
    <property type="match status" value="1"/>
</dbReference>
<feature type="compositionally biased region" description="Acidic residues" evidence="11">
    <location>
        <begin position="565"/>
        <end position="576"/>
    </location>
</feature>
<feature type="region of interest" description="Disordered" evidence="11">
    <location>
        <begin position="483"/>
        <end position="532"/>
    </location>
</feature>
<sequence length="647" mass="70516">MADQRQPLCAAPAYKRPRLENDCNVLGLSMPNGVADVPEGFNGTLCKIQAPNDVTASSDPNSEMCNGDSGFHELASTNGTDLMSSDGSPVEHGGMSVGVENSGPIFLGTLTSSEEPKEEEPKDTDEVASTISNLSGLSDSSDTDWKSTSEGPMGWVQRQMSTGADPRVLLQHLLPGAVVPANMDQLTLWKVLVSVIREEEPPRRTKLPHINTIEDVVGLLKRCRKVVVLTGAGVSVSCGIPDFRSRNGIYARLSKDFPALPDPQAMFDIHYFRKDPRPFFKFAKEIYPGQFTPSPSHRFIKLLEDNGQLLRNYTQNIDTLEQTCGIQNVITCHGSFATASCTRCRHKVDSETIKDDIFSQRIPACPMCPQDCPEMAVMKPDIVFFGEGLSEEFHQSLARDKSECDLLIVMGSSLKVRPVALIPSSVPPDIPQILINREPLKHVTFDVELLGDCDVIIRELCNRLGWNLLGEEATQPLVELSGMPLRLPTPEPDGVSNMDTLDSEGSGQRSTLTSPSLDPSEQRSEKQKDGLWKPRASIASRLPVGHYLYTTPSTYVFSGAEVYSDDSDSASEESDTDSLRSSLSDEEEEVDVPEDAAAPNAPVDSPPFSQGNTMDCEVGASEEATAVKDEARSKCSSEETLRPVSCS</sequence>
<dbReference type="SUPFAM" id="SSF52467">
    <property type="entry name" value="DHS-like NAD/FAD-binding domain"/>
    <property type="match status" value="1"/>
</dbReference>
<dbReference type="InterPro" id="IPR026591">
    <property type="entry name" value="Sirtuin_cat_small_dom_sf"/>
</dbReference>
<comment type="similarity">
    <text evidence="3">Belongs to the sirtuin family. Class I subfamily.</text>
</comment>
<keyword evidence="8" id="KW-0520">NAD</keyword>
<evidence type="ECO:0000313" key="13">
    <source>
        <dbReference type="EMBL" id="MBY05122.1"/>
    </source>
</evidence>
<dbReference type="GO" id="GO:0070403">
    <property type="term" value="F:NAD+ binding"/>
    <property type="evidence" value="ECO:0007669"/>
    <property type="project" value="InterPro"/>
</dbReference>
<dbReference type="InterPro" id="IPR003000">
    <property type="entry name" value="Sirtuin"/>
</dbReference>
<feature type="binding site" evidence="10">
    <location>
        <position position="344"/>
    </location>
    <ligand>
        <name>Zn(2+)</name>
        <dbReference type="ChEBI" id="CHEBI:29105"/>
    </ligand>
</feature>
<dbReference type="GO" id="GO:0003714">
    <property type="term" value="F:transcription corepressor activity"/>
    <property type="evidence" value="ECO:0007669"/>
    <property type="project" value="TreeGrafter"/>
</dbReference>
<feature type="binding site" evidence="10">
    <location>
        <position position="341"/>
    </location>
    <ligand>
        <name>Zn(2+)</name>
        <dbReference type="ChEBI" id="CHEBI:29105"/>
    </ligand>
</feature>
<feature type="binding site" evidence="10">
    <location>
        <position position="368"/>
    </location>
    <ligand>
        <name>Zn(2+)</name>
        <dbReference type="ChEBI" id="CHEBI:29105"/>
    </ligand>
</feature>
<feature type="compositionally biased region" description="Polar residues" evidence="11">
    <location>
        <begin position="127"/>
        <end position="137"/>
    </location>
</feature>
<evidence type="ECO:0000256" key="6">
    <source>
        <dbReference type="ARBA" id="ARBA00022723"/>
    </source>
</evidence>
<evidence type="ECO:0000256" key="4">
    <source>
        <dbReference type="ARBA" id="ARBA00012928"/>
    </source>
</evidence>
<feature type="binding site" evidence="10">
    <location>
        <position position="372"/>
    </location>
    <ligand>
        <name>Zn(2+)</name>
        <dbReference type="ChEBI" id="CHEBI:29105"/>
    </ligand>
</feature>
<dbReference type="GO" id="GO:0033553">
    <property type="term" value="C:rDNA heterochromatin"/>
    <property type="evidence" value="ECO:0007669"/>
    <property type="project" value="TreeGrafter"/>
</dbReference>
<evidence type="ECO:0000256" key="9">
    <source>
        <dbReference type="ARBA" id="ARBA00023242"/>
    </source>
</evidence>
<dbReference type="PANTHER" id="PTHR11085">
    <property type="entry name" value="NAD-DEPENDENT PROTEIN DEACYLASE SIRTUIN-5, MITOCHONDRIAL-RELATED"/>
    <property type="match status" value="1"/>
</dbReference>
<evidence type="ECO:0000256" key="8">
    <source>
        <dbReference type="ARBA" id="ARBA00023027"/>
    </source>
</evidence>
<keyword evidence="7 10" id="KW-0862">Zinc</keyword>
<feature type="compositionally biased region" description="Polar residues" evidence="11">
    <location>
        <begin position="497"/>
        <end position="519"/>
    </location>
</feature>
<evidence type="ECO:0000256" key="1">
    <source>
        <dbReference type="ARBA" id="ARBA00001947"/>
    </source>
</evidence>
<feature type="compositionally biased region" description="Acidic residues" evidence="11">
    <location>
        <begin position="584"/>
        <end position="594"/>
    </location>
</feature>
<keyword evidence="5" id="KW-0808">Transferase</keyword>
<feature type="region of interest" description="Disordered" evidence="11">
    <location>
        <begin position="109"/>
        <end position="151"/>
    </location>
</feature>
<proteinExistence type="inferred from homology"/>
<evidence type="ECO:0000256" key="2">
    <source>
        <dbReference type="ARBA" id="ARBA00004123"/>
    </source>
</evidence>
<comment type="cofactor">
    <cofactor evidence="1">
        <name>Zn(2+)</name>
        <dbReference type="ChEBI" id="CHEBI:29105"/>
    </cofactor>
</comment>
<protein>
    <recommendedName>
        <fullName evidence="4">protein acetyllysine N-acetyltransferase</fullName>
        <ecNumber evidence="4">2.3.1.286</ecNumber>
    </recommendedName>
</protein>
<dbReference type="EMBL" id="GGLE01000996">
    <property type="protein sequence ID" value="MBY05122.1"/>
    <property type="molecule type" value="Transcribed_RNA"/>
</dbReference>
<evidence type="ECO:0000256" key="11">
    <source>
        <dbReference type="SAM" id="MobiDB-lite"/>
    </source>
</evidence>
<dbReference type="InterPro" id="IPR029035">
    <property type="entry name" value="DHS-like_NAD/FAD-binding_dom"/>
</dbReference>
<feature type="compositionally biased region" description="Basic and acidic residues" evidence="11">
    <location>
        <begin position="625"/>
        <end position="641"/>
    </location>
</feature>
<evidence type="ECO:0000259" key="12">
    <source>
        <dbReference type="PROSITE" id="PS50305"/>
    </source>
</evidence>
<comment type="subcellular location">
    <subcellularLocation>
        <location evidence="2">Nucleus</location>
    </subcellularLocation>
</comment>
<dbReference type="FunFam" id="3.30.1600.10:FF:000013">
    <property type="entry name" value="NAD-dependent protein deacetylase sirtuin-1"/>
    <property type="match status" value="1"/>
</dbReference>
<accession>A0A2R5L6L7</accession>
<organism evidence="13">
    <name type="scientific">Ornithodoros turicata</name>
    <dbReference type="NCBI Taxonomy" id="34597"/>
    <lineage>
        <taxon>Eukaryota</taxon>
        <taxon>Metazoa</taxon>
        <taxon>Ecdysozoa</taxon>
        <taxon>Arthropoda</taxon>
        <taxon>Chelicerata</taxon>
        <taxon>Arachnida</taxon>
        <taxon>Acari</taxon>
        <taxon>Parasitiformes</taxon>
        <taxon>Ixodida</taxon>
        <taxon>Ixodoidea</taxon>
        <taxon>Argasidae</taxon>
        <taxon>Ornithodorinae</taxon>
        <taxon>Ornithodoros</taxon>
    </lineage>
</organism>
<dbReference type="Pfam" id="PF02146">
    <property type="entry name" value="SIR2"/>
    <property type="match status" value="1"/>
</dbReference>
<dbReference type="CDD" id="cd01408">
    <property type="entry name" value="SIRT1"/>
    <property type="match status" value="1"/>
</dbReference>
<dbReference type="PROSITE" id="PS50305">
    <property type="entry name" value="SIRTUIN"/>
    <property type="match status" value="1"/>
</dbReference>
<feature type="domain" description="Deacetylase sirtuin-type" evidence="12">
    <location>
        <begin position="206"/>
        <end position="467"/>
    </location>
</feature>
<dbReference type="GO" id="GO:0017136">
    <property type="term" value="F:histone deacetylase activity, NAD-dependent"/>
    <property type="evidence" value="ECO:0007669"/>
    <property type="project" value="TreeGrafter"/>
</dbReference>
<dbReference type="GO" id="GO:0046872">
    <property type="term" value="F:metal ion binding"/>
    <property type="evidence" value="ECO:0007669"/>
    <property type="project" value="UniProtKB-KW"/>
</dbReference>
<dbReference type="PANTHER" id="PTHR11085:SF9">
    <property type="entry name" value="NAD-DEPENDENT PROTEIN DEACETYLASE SIRTUIN-1"/>
    <property type="match status" value="1"/>
</dbReference>
<feature type="compositionally biased region" description="Basic and acidic residues" evidence="11">
    <location>
        <begin position="520"/>
        <end position="532"/>
    </location>
</feature>
<keyword evidence="6 10" id="KW-0479">Metal-binding</keyword>
<dbReference type="GO" id="GO:0005637">
    <property type="term" value="C:nuclear inner membrane"/>
    <property type="evidence" value="ECO:0007669"/>
    <property type="project" value="TreeGrafter"/>
</dbReference>
<feature type="active site" description="Proton acceptor" evidence="10">
    <location>
        <position position="333"/>
    </location>
</feature>
<dbReference type="InterPro" id="IPR026590">
    <property type="entry name" value="Ssirtuin_cat_dom"/>
</dbReference>
<dbReference type="EC" id="2.3.1.286" evidence="4"/>
<dbReference type="Gene3D" id="3.40.50.1220">
    <property type="entry name" value="TPP-binding domain"/>
    <property type="match status" value="1"/>
</dbReference>
<evidence type="ECO:0000256" key="3">
    <source>
        <dbReference type="ARBA" id="ARBA00006924"/>
    </source>
</evidence>
<evidence type="ECO:0000256" key="5">
    <source>
        <dbReference type="ARBA" id="ARBA00022679"/>
    </source>
</evidence>
<reference evidence="13" key="1">
    <citation type="submission" date="2018-03" db="EMBL/GenBank/DDBJ databases">
        <title>The relapsing fever spirochete Borrelia turicatae persists in the highly oxidative environment of its soft-bodied tick vector.</title>
        <authorList>
            <person name="Bourret T.J."/>
            <person name="Boyle W.K."/>
            <person name="Valenzuela J.G."/>
            <person name="Oliveira F."/>
            <person name="Lopez J.E."/>
        </authorList>
    </citation>
    <scope>NUCLEOTIDE SEQUENCE</scope>
    <source>
        <strain evidence="13">Kansas strain/isolate</strain>
        <tissue evidence="13">Salivary glands</tissue>
    </source>
</reference>
<evidence type="ECO:0000256" key="10">
    <source>
        <dbReference type="PROSITE-ProRule" id="PRU00236"/>
    </source>
</evidence>
<name>A0A2R5L6L7_9ACAR</name>
<dbReference type="AlphaFoldDB" id="A0A2R5L6L7"/>
<dbReference type="GO" id="GO:0005654">
    <property type="term" value="C:nucleoplasm"/>
    <property type="evidence" value="ECO:0007669"/>
    <property type="project" value="TreeGrafter"/>
</dbReference>
<dbReference type="GO" id="GO:0002039">
    <property type="term" value="F:p53 binding"/>
    <property type="evidence" value="ECO:0007669"/>
    <property type="project" value="TreeGrafter"/>
</dbReference>
<dbReference type="InterPro" id="IPR050134">
    <property type="entry name" value="NAD-dep_sirtuin_deacylases"/>
</dbReference>
<feature type="region of interest" description="Disordered" evidence="11">
    <location>
        <begin position="565"/>
        <end position="647"/>
    </location>
</feature>
<keyword evidence="9" id="KW-0539">Nucleus</keyword>